<evidence type="ECO:0000313" key="2">
    <source>
        <dbReference type="Proteomes" id="UP000564644"/>
    </source>
</evidence>
<dbReference type="RefSeq" id="WP_185133165.1">
    <property type="nucleotide sequence ID" value="NZ_JACJVO010000050.1"/>
</dbReference>
<evidence type="ECO:0008006" key="3">
    <source>
        <dbReference type="Google" id="ProtNLM"/>
    </source>
</evidence>
<reference evidence="1 2" key="1">
    <citation type="submission" date="2020-08" db="EMBL/GenBank/DDBJ databases">
        <title>Cohnella phylogeny.</title>
        <authorList>
            <person name="Dunlap C."/>
        </authorList>
    </citation>
    <scope>NUCLEOTIDE SEQUENCE [LARGE SCALE GENOMIC DNA]</scope>
    <source>
        <strain evidence="1 2">CBP 2801</strain>
    </source>
</reference>
<dbReference type="Proteomes" id="UP000564644">
    <property type="component" value="Unassembled WGS sequence"/>
</dbReference>
<gene>
    <name evidence="1" type="ORF">H7C18_31860</name>
</gene>
<protein>
    <recommendedName>
        <fullName evidence="3">WYL domain-containing protein</fullName>
    </recommendedName>
</protein>
<accession>A0A7X0VZ00</accession>
<evidence type="ECO:0000313" key="1">
    <source>
        <dbReference type="EMBL" id="MBB6735516.1"/>
    </source>
</evidence>
<keyword evidence="2" id="KW-1185">Reference proteome</keyword>
<organism evidence="1 2">
    <name type="scientific">Cohnella zeiphila</name>
    <dbReference type="NCBI Taxonomy" id="2761120"/>
    <lineage>
        <taxon>Bacteria</taxon>
        <taxon>Bacillati</taxon>
        <taxon>Bacillota</taxon>
        <taxon>Bacilli</taxon>
        <taxon>Bacillales</taxon>
        <taxon>Paenibacillaceae</taxon>
        <taxon>Cohnella</taxon>
    </lineage>
</organism>
<dbReference type="AlphaFoldDB" id="A0A7X0VZ00"/>
<sequence length="66" mass="7579">MSIDKYVGRLVCIVYMDGRQRFSRRKIRIVQVEGGTVRAFDVDKGQPRSFRADRILAVEPVMPHAS</sequence>
<name>A0A7X0VZ00_9BACL</name>
<comment type="caution">
    <text evidence="1">The sequence shown here is derived from an EMBL/GenBank/DDBJ whole genome shotgun (WGS) entry which is preliminary data.</text>
</comment>
<dbReference type="EMBL" id="JACJVO010000050">
    <property type="protein sequence ID" value="MBB6735516.1"/>
    <property type="molecule type" value="Genomic_DNA"/>
</dbReference>
<proteinExistence type="predicted"/>